<comment type="caution">
    <text evidence="1">The sequence shown here is derived from an EMBL/GenBank/DDBJ whole genome shotgun (WGS) entry which is preliminary data.</text>
</comment>
<name>A0A398CDQ4_9BURK</name>
<dbReference type="EMBL" id="QXJC01000003">
    <property type="protein sequence ID" value="RID98350.1"/>
    <property type="molecule type" value="Genomic_DNA"/>
</dbReference>
<sequence>MHSEVSVSADRNQEFRVDLEGADAMPQDEARRWLDDEFIRLECEPLRASGKVLLADKVLAVARAAEHGLLSDAEWLKSFARATNGALAKPVVRIDLQAMAISY</sequence>
<keyword evidence="2" id="KW-1185">Reference proteome</keyword>
<gene>
    <name evidence="1" type="ORF">D3F03_08900</name>
</gene>
<evidence type="ECO:0000313" key="2">
    <source>
        <dbReference type="Proteomes" id="UP000266302"/>
    </source>
</evidence>
<accession>A0A398CDQ4</accession>
<evidence type="ECO:0000313" key="1">
    <source>
        <dbReference type="EMBL" id="RID98350.1"/>
    </source>
</evidence>
<dbReference type="RefSeq" id="WP_119109015.1">
    <property type="nucleotide sequence ID" value="NZ_QXJC01000003.1"/>
</dbReference>
<dbReference type="Proteomes" id="UP000266302">
    <property type="component" value="Unassembled WGS sequence"/>
</dbReference>
<proteinExistence type="predicted"/>
<dbReference type="AlphaFoldDB" id="A0A398CDQ4"/>
<dbReference type="OrthoDB" id="5297048at2"/>
<protein>
    <submittedName>
        <fullName evidence="1">Uncharacterized protein</fullName>
    </submittedName>
</protein>
<organism evidence="1 2">
    <name type="scientific">Simplicispira hankyongi</name>
    <dbReference type="NCBI Taxonomy" id="2315688"/>
    <lineage>
        <taxon>Bacteria</taxon>
        <taxon>Pseudomonadati</taxon>
        <taxon>Pseudomonadota</taxon>
        <taxon>Betaproteobacteria</taxon>
        <taxon>Burkholderiales</taxon>
        <taxon>Comamonadaceae</taxon>
        <taxon>Simplicispira</taxon>
    </lineage>
</organism>
<reference evidence="1 2" key="1">
    <citation type="submission" date="2018-09" db="EMBL/GenBank/DDBJ databases">
        <title>Draft genome of Simplicispira sp. NY-02.</title>
        <authorList>
            <person name="Im W.T."/>
        </authorList>
    </citation>
    <scope>NUCLEOTIDE SEQUENCE [LARGE SCALE GENOMIC DNA]</scope>
    <source>
        <strain evidence="1 2">NY-02</strain>
    </source>
</reference>